<dbReference type="EMBL" id="KN846951">
    <property type="protein sequence ID" value="KIV85382.1"/>
    <property type="molecule type" value="Genomic_DNA"/>
</dbReference>
<accession>A0A0D1YRQ3</accession>
<dbReference type="AlphaFoldDB" id="A0A0D1YRQ3"/>
<proteinExistence type="predicted"/>
<name>A0A0D1YRQ3_9EURO</name>
<dbReference type="OrthoDB" id="4120262at2759"/>
<protein>
    <submittedName>
        <fullName evidence="1">Uncharacterized protein</fullName>
    </submittedName>
</protein>
<evidence type="ECO:0000313" key="1">
    <source>
        <dbReference type="EMBL" id="KIV85382.1"/>
    </source>
</evidence>
<evidence type="ECO:0000313" key="2">
    <source>
        <dbReference type="Proteomes" id="UP000053599"/>
    </source>
</evidence>
<dbReference type="Proteomes" id="UP000053599">
    <property type="component" value="Unassembled WGS sequence"/>
</dbReference>
<dbReference type="HOGENOM" id="CLU_176431_0_0_1"/>
<sequence length="103" mass="11141">MPPMRIPVVQLSQGVRTFASQSARRTLAHRVPVLHHEPSQRILQKAADVASHQLSSASFPLMVRDASSYGALGAVTTMAAFMIYCADKDADMMDLLTTPDSLG</sequence>
<gene>
    <name evidence="1" type="ORF">PV11_01081</name>
</gene>
<organism evidence="1 2">
    <name type="scientific">Exophiala sideris</name>
    <dbReference type="NCBI Taxonomy" id="1016849"/>
    <lineage>
        <taxon>Eukaryota</taxon>
        <taxon>Fungi</taxon>
        <taxon>Dikarya</taxon>
        <taxon>Ascomycota</taxon>
        <taxon>Pezizomycotina</taxon>
        <taxon>Eurotiomycetes</taxon>
        <taxon>Chaetothyriomycetidae</taxon>
        <taxon>Chaetothyriales</taxon>
        <taxon>Herpotrichiellaceae</taxon>
        <taxon>Exophiala</taxon>
    </lineage>
</organism>
<reference evidence="1 2" key="1">
    <citation type="submission" date="2015-01" db="EMBL/GenBank/DDBJ databases">
        <title>The Genome Sequence of Exophiala sideris CBS121828.</title>
        <authorList>
            <consortium name="The Broad Institute Genomics Platform"/>
            <person name="Cuomo C."/>
            <person name="de Hoog S."/>
            <person name="Gorbushina A."/>
            <person name="Stielow B."/>
            <person name="Teixiera M."/>
            <person name="Abouelleil A."/>
            <person name="Chapman S.B."/>
            <person name="Priest M."/>
            <person name="Young S.K."/>
            <person name="Wortman J."/>
            <person name="Nusbaum C."/>
            <person name="Birren B."/>
        </authorList>
    </citation>
    <scope>NUCLEOTIDE SEQUENCE [LARGE SCALE GENOMIC DNA]</scope>
    <source>
        <strain evidence="1 2">CBS 121828</strain>
    </source>
</reference>